<evidence type="ECO:0000256" key="1">
    <source>
        <dbReference type="SAM" id="MobiDB-lite"/>
    </source>
</evidence>
<name>A0ABQ3G0E4_9BURK</name>
<dbReference type="EMBL" id="BMYK01000005">
    <property type="protein sequence ID" value="GHC80842.1"/>
    <property type="molecule type" value="Genomic_DNA"/>
</dbReference>
<keyword evidence="3" id="KW-1185">Reference proteome</keyword>
<accession>A0ABQ3G0E4</accession>
<comment type="caution">
    <text evidence="2">The sequence shown here is derived from an EMBL/GenBank/DDBJ whole genome shotgun (WGS) entry which is preliminary data.</text>
</comment>
<proteinExistence type="predicted"/>
<reference evidence="3" key="1">
    <citation type="journal article" date="2019" name="Int. J. Syst. Evol. Microbiol.">
        <title>The Global Catalogue of Microorganisms (GCM) 10K type strain sequencing project: providing services to taxonomists for standard genome sequencing and annotation.</title>
        <authorList>
            <consortium name="The Broad Institute Genomics Platform"/>
            <consortium name="The Broad Institute Genome Sequencing Center for Infectious Disease"/>
            <person name="Wu L."/>
            <person name="Ma J."/>
        </authorList>
    </citation>
    <scope>NUCLEOTIDE SEQUENCE [LARGE SCALE GENOMIC DNA]</scope>
    <source>
        <strain evidence="3">KCTC 23314</strain>
    </source>
</reference>
<dbReference type="Proteomes" id="UP000626210">
    <property type="component" value="Unassembled WGS sequence"/>
</dbReference>
<feature type="region of interest" description="Disordered" evidence="1">
    <location>
        <begin position="35"/>
        <end position="62"/>
    </location>
</feature>
<evidence type="ECO:0000313" key="3">
    <source>
        <dbReference type="Proteomes" id="UP000626210"/>
    </source>
</evidence>
<protein>
    <submittedName>
        <fullName evidence="2">Uncharacterized protein</fullName>
    </submittedName>
</protein>
<sequence>MPAFPSLTALLLAALLLPGCGGGEDADETLYAQDSEVGGTEPPSRGPEWLLPPPEPLVLVAE</sequence>
<evidence type="ECO:0000313" key="2">
    <source>
        <dbReference type="EMBL" id="GHC80842.1"/>
    </source>
</evidence>
<dbReference type="RefSeq" id="WP_189687067.1">
    <property type="nucleotide sequence ID" value="NZ_BMYK01000005.1"/>
</dbReference>
<gene>
    <name evidence="2" type="ORF">GCM10007320_22840</name>
</gene>
<organism evidence="2 3">
    <name type="scientific">Pseudorhodoferax aquiterrae</name>
    <dbReference type="NCBI Taxonomy" id="747304"/>
    <lineage>
        <taxon>Bacteria</taxon>
        <taxon>Pseudomonadati</taxon>
        <taxon>Pseudomonadota</taxon>
        <taxon>Betaproteobacteria</taxon>
        <taxon>Burkholderiales</taxon>
        <taxon>Comamonadaceae</taxon>
    </lineage>
</organism>